<name>A0A2C5YVP3_9HYPO</name>
<sequence>MEMASPPNRDRQGTLHRYWNIATEPSSLASSPQQVMSLAEYGCEDCGRCTTNANGEMPDMGGAACIVCGKTVCLACSLDRQDIGLLSFKEISLPWCFDVWEHGVSAFDGHRSGK</sequence>
<gene>
    <name evidence="1" type="ORF">CDD80_4974</name>
</gene>
<evidence type="ECO:0000313" key="1">
    <source>
        <dbReference type="EMBL" id="PHH71806.1"/>
    </source>
</evidence>
<evidence type="ECO:0000313" key="2">
    <source>
        <dbReference type="Proteomes" id="UP000226431"/>
    </source>
</evidence>
<organism evidence="1 2">
    <name type="scientific">Ophiocordyceps camponoti-rufipedis</name>
    <dbReference type="NCBI Taxonomy" id="2004952"/>
    <lineage>
        <taxon>Eukaryota</taxon>
        <taxon>Fungi</taxon>
        <taxon>Dikarya</taxon>
        <taxon>Ascomycota</taxon>
        <taxon>Pezizomycotina</taxon>
        <taxon>Sordariomycetes</taxon>
        <taxon>Hypocreomycetidae</taxon>
        <taxon>Hypocreales</taxon>
        <taxon>Ophiocordycipitaceae</taxon>
        <taxon>Ophiocordyceps</taxon>
    </lineage>
</organism>
<comment type="caution">
    <text evidence="1">The sequence shown here is derived from an EMBL/GenBank/DDBJ whole genome shotgun (WGS) entry which is preliminary data.</text>
</comment>
<dbReference type="STRING" id="2004952.A0A2C5YVP3"/>
<reference evidence="1 2" key="1">
    <citation type="submission" date="2017-06" db="EMBL/GenBank/DDBJ databases">
        <title>Ant-infecting Ophiocordyceps genomes reveal a high diversity of potential behavioral manipulation genes and a possible major role for enterotoxins.</title>
        <authorList>
            <person name="De Bekker C."/>
            <person name="Evans H.C."/>
            <person name="Brachmann A."/>
            <person name="Hughes D.P."/>
        </authorList>
    </citation>
    <scope>NUCLEOTIDE SEQUENCE [LARGE SCALE GENOMIC DNA]</scope>
    <source>
        <strain evidence="1 2">Map16</strain>
    </source>
</reference>
<dbReference type="OrthoDB" id="5336357at2759"/>
<protein>
    <submittedName>
        <fullName evidence="1">Uncharacterized protein</fullName>
    </submittedName>
</protein>
<proteinExistence type="predicted"/>
<dbReference type="AlphaFoldDB" id="A0A2C5YVP3"/>
<dbReference type="Proteomes" id="UP000226431">
    <property type="component" value="Unassembled WGS sequence"/>
</dbReference>
<dbReference type="EMBL" id="NJES01000474">
    <property type="protein sequence ID" value="PHH71806.1"/>
    <property type="molecule type" value="Genomic_DNA"/>
</dbReference>
<keyword evidence="2" id="KW-1185">Reference proteome</keyword>
<accession>A0A2C5YVP3</accession>